<sequence length="48" mass="5633">MCRDAVMMTTIHIHSTRCAKMISRVLVEIIHLQALYSFMHFHGFHCNT</sequence>
<dbReference type="AlphaFoldDB" id="A0A2C9UHT4"/>
<evidence type="ECO:0000313" key="1">
    <source>
        <dbReference type="EMBL" id="OAY29732.1"/>
    </source>
</evidence>
<accession>A0A2C9UHT4</accession>
<name>A0A2C9UHT4_MANES</name>
<dbReference type="EMBL" id="CM004401">
    <property type="protein sequence ID" value="OAY29732.1"/>
    <property type="molecule type" value="Genomic_DNA"/>
</dbReference>
<proteinExistence type="predicted"/>
<organism evidence="1">
    <name type="scientific">Manihot esculenta</name>
    <name type="common">Cassava</name>
    <name type="synonym">Jatropha manihot</name>
    <dbReference type="NCBI Taxonomy" id="3983"/>
    <lineage>
        <taxon>Eukaryota</taxon>
        <taxon>Viridiplantae</taxon>
        <taxon>Streptophyta</taxon>
        <taxon>Embryophyta</taxon>
        <taxon>Tracheophyta</taxon>
        <taxon>Spermatophyta</taxon>
        <taxon>Magnoliopsida</taxon>
        <taxon>eudicotyledons</taxon>
        <taxon>Gunneridae</taxon>
        <taxon>Pentapetalae</taxon>
        <taxon>rosids</taxon>
        <taxon>fabids</taxon>
        <taxon>Malpighiales</taxon>
        <taxon>Euphorbiaceae</taxon>
        <taxon>Crotonoideae</taxon>
        <taxon>Manihoteae</taxon>
        <taxon>Manihot</taxon>
    </lineage>
</organism>
<protein>
    <submittedName>
        <fullName evidence="1">Uncharacterized protein</fullName>
    </submittedName>
</protein>
<reference evidence="1" key="1">
    <citation type="submission" date="2016-02" db="EMBL/GenBank/DDBJ databases">
        <title>WGS assembly of Manihot esculenta.</title>
        <authorList>
            <person name="Bredeson J.V."/>
            <person name="Prochnik S.E."/>
            <person name="Lyons J.B."/>
            <person name="Schmutz J."/>
            <person name="Grimwood J."/>
            <person name="Vrebalov J."/>
            <person name="Bart R.S."/>
            <person name="Amuge T."/>
            <person name="Ferguson M.E."/>
            <person name="Green R."/>
            <person name="Putnam N."/>
            <person name="Stites J."/>
            <person name="Rounsley S."/>
            <person name="Rokhsar D.S."/>
        </authorList>
    </citation>
    <scope>NUCLEOTIDE SEQUENCE [LARGE SCALE GENOMIC DNA]</scope>
    <source>
        <tissue evidence="1">Leaf</tissue>
    </source>
</reference>
<gene>
    <name evidence="1" type="ORF">MANES_15G167700</name>
</gene>